<feature type="transmembrane region" description="Helical" evidence="2">
    <location>
        <begin position="9"/>
        <end position="29"/>
    </location>
</feature>
<evidence type="ECO:0000313" key="4">
    <source>
        <dbReference type="Proteomes" id="UP000631421"/>
    </source>
</evidence>
<keyword evidence="2" id="KW-0472">Membrane</keyword>
<proteinExistence type="predicted"/>
<name>A0A926UQ66_9CYAN</name>
<evidence type="ECO:0000256" key="2">
    <source>
        <dbReference type="SAM" id="Phobius"/>
    </source>
</evidence>
<gene>
    <name evidence="3" type="ORF">H6F44_02770</name>
</gene>
<evidence type="ECO:0000313" key="3">
    <source>
        <dbReference type="EMBL" id="MBD2149054.1"/>
    </source>
</evidence>
<comment type="caution">
    <text evidence="3">The sequence shown here is derived from an EMBL/GenBank/DDBJ whole genome shotgun (WGS) entry which is preliminary data.</text>
</comment>
<feature type="region of interest" description="Disordered" evidence="1">
    <location>
        <begin position="40"/>
        <end position="64"/>
    </location>
</feature>
<sequence length="78" mass="8622">MLLQKHKSILPALVAIIGGMICVVGQSQFNFVTSQDNQNLAFTPTERPKPQRTQGGGSRNHEAPFETFKFNTLNAFDS</sequence>
<reference evidence="3" key="1">
    <citation type="journal article" date="2015" name="ISME J.">
        <title>Draft Genome Sequence of Streptomyces incarnatus NRRL8089, which Produces the Nucleoside Antibiotic Sinefungin.</title>
        <authorList>
            <person name="Oshima K."/>
            <person name="Hattori M."/>
            <person name="Shimizu H."/>
            <person name="Fukuda K."/>
            <person name="Nemoto M."/>
            <person name="Inagaki K."/>
            <person name="Tamura T."/>
        </authorList>
    </citation>
    <scope>NUCLEOTIDE SEQUENCE</scope>
    <source>
        <strain evidence="3">FACHB-1277</strain>
    </source>
</reference>
<keyword evidence="2" id="KW-0812">Transmembrane</keyword>
<dbReference type="AlphaFoldDB" id="A0A926UQ66"/>
<evidence type="ECO:0000256" key="1">
    <source>
        <dbReference type="SAM" id="MobiDB-lite"/>
    </source>
</evidence>
<dbReference type="EMBL" id="JACJPY010000005">
    <property type="protein sequence ID" value="MBD2149054.1"/>
    <property type="molecule type" value="Genomic_DNA"/>
</dbReference>
<keyword evidence="4" id="KW-1185">Reference proteome</keyword>
<dbReference type="Proteomes" id="UP000631421">
    <property type="component" value="Unassembled WGS sequence"/>
</dbReference>
<accession>A0A926UQ66</accession>
<reference evidence="3" key="2">
    <citation type="submission" date="2020-08" db="EMBL/GenBank/DDBJ databases">
        <authorList>
            <person name="Chen M."/>
            <person name="Teng W."/>
            <person name="Zhao L."/>
            <person name="Hu C."/>
            <person name="Zhou Y."/>
            <person name="Han B."/>
            <person name="Song L."/>
            <person name="Shu W."/>
        </authorList>
    </citation>
    <scope>NUCLEOTIDE SEQUENCE</scope>
    <source>
        <strain evidence="3">FACHB-1277</strain>
    </source>
</reference>
<keyword evidence="2" id="KW-1133">Transmembrane helix</keyword>
<dbReference type="RefSeq" id="WP_190349390.1">
    <property type="nucleotide sequence ID" value="NZ_JACJPY010000005.1"/>
</dbReference>
<organism evidence="3 4">
    <name type="scientific">Pseudanabaena cinerea FACHB-1277</name>
    <dbReference type="NCBI Taxonomy" id="2949581"/>
    <lineage>
        <taxon>Bacteria</taxon>
        <taxon>Bacillati</taxon>
        <taxon>Cyanobacteriota</taxon>
        <taxon>Cyanophyceae</taxon>
        <taxon>Pseudanabaenales</taxon>
        <taxon>Pseudanabaenaceae</taxon>
        <taxon>Pseudanabaena</taxon>
        <taxon>Pseudanabaena cinerea</taxon>
    </lineage>
</organism>
<protein>
    <submittedName>
        <fullName evidence="3">Uncharacterized protein</fullName>
    </submittedName>
</protein>